<dbReference type="GO" id="GO:0000160">
    <property type="term" value="P:phosphorelay signal transduction system"/>
    <property type="evidence" value="ECO:0007669"/>
    <property type="project" value="InterPro"/>
</dbReference>
<dbReference type="CDD" id="cd00130">
    <property type="entry name" value="PAS"/>
    <property type="match status" value="1"/>
</dbReference>
<dbReference type="NCBIfam" id="TIGR00229">
    <property type="entry name" value="sensory_box"/>
    <property type="match status" value="1"/>
</dbReference>
<evidence type="ECO:0000313" key="6">
    <source>
        <dbReference type="Proteomes" id="UP000001062"/>
    </source>
</evidence>
<dbReference type="SMART" id="SM00091">
    <property type="entry name" value="PAS"/>
    <property type="match status" value="2"/>
</dbReference>
<dbReference type="Gene3D" id="3.30.450.20">
    <property type="entry name" value="PAS domain"/>
    <property type="match status" value="1"/>
</dbReference>
<keyword evidence="1 2" id="KW-0597">Phosphoprotein</keyword>
<feature type="region of interest" description="Disordered" evidence="3">
    <location>
        <begin position="121"/>
        <end position="145"/>
    </location>
</feature>
<accession>F2JV92</accession>
<protein>
    <submittedName>
        <fullName evidence="5">Putative PAS/PAC sensor protein</fullName>
    </submittedName>
</protein>
<dbReference type="PANTHER" id="PTHR44591:SF19">
    <property type="entry name" value="TWO-COMPONENT RESPONSE REGULATOR-RELATED"/>
    <property type="match status" value="1"/>
</dbReference>
<dbReference type="RefSeq" id="WP_013662752.1">
    <property type="nucleotide sequence ID" value="NC_015276.1"/>
</dbReference>
<sequence>MRNVLLVDDENQILMALKRVLRKQEYNVITAQGGENGLAVLKETPIDLILSDYMMPGLSGTDFLEKAEKMQPDSIRMILSGHSDFESVMESLKSGVVHKYLVKPWNNEELIDQINQSLAGKLEGDQESDESVDSIESSDVSPLTSSSMQIESTLEHEILSVNETLAGSLGYTADELVGKPIQSLLADRSYQQHLASIEDKANLQEDWEVPAQTRIAQTSQDTFFPVSLCVKRYGDKLIYGLDVIEMNTSRNDELKQSLKAIEGAYIVVNRNGKIIRCSQAMRGLLDSSLRIQVGESLSDFIGSLQFHELLQGMSKALDLNLSFKCLDNGLIVIVCEVPPSKEKATQDDALSGAQVRINEEMVAFMRETVLSPLSALAATELTEDQKQQLSAATEACNRMLTAITNIACRE</sequence>
<dbReference type="Proteomes" id="UP000001062">
    <property type="component" value="Chromosome"/>
</dbReference>
<dbReference type="SMART" id="SM00448">
    <property type="entry name" value="REC"/>
    <property type="match status" value="1"/>
</dbReference>
<dbReference type="EMBL" id="CP002583">
    <property type="protein sequence ID" value="ADZ92850.1"/>
    <property type="molecule type" value="Genomic_DNA"/>
</dbReference>
<feature type="domain" description="Response regulatory" evidence="4">
    <location>
        <begin position="3"/>
        <end position="118"/>
    </location>
</feature>
<evidence type="ECO:0000313" key="5">
    <source>
        <dbReference type="EMBL" id="ADZ92850.1"/>
    </source>
</evidence>
<dbReference type="PATRIC" id="fig|717774.3.peg.3749"/>
<evidence type="ECO:0000256" key="1">
    <source>
        <dbReference type="ARBA" id="ARBA00022553"/>
    </source>
</evidence>
<dbReference type="eggNOG" id="COG3437">
    <property type="taxonomic scope" value="Bacteria"/>
</dbReference>
<reference evidence="5 6" key="1">
    <citation type="journal article" date="2012" name="Stand. Genomic Sci.">
        <title>Complete genome sequence of the melanogenic marine bacterium Marinomonas mediterranea type strain (MMB-1(T)).</title>
        <authorList>
            <person name="Lucas-Elio P."/>
            <person name="Goodwin L."/>
            <person name="Woyke T."/>
            <person name="Pitluck S."/>
            <person name="Nolan M."/>
            <person name="Kyrpides N.C."/>
            <person name="Detter J.C."/>
            <person name="Copeland A."/>
            <person name="Teshima H."/>
            <person name="Bruce D."/>
            <person name="Detter C."/>
            <person name="Tapia R."/>
            <person name="Han S."/>
            <person name="Land M.L."/>
            <person name="Ivanova N."/>
            <person name="Mikhailova N."/>
            <person name="Johnston A.W."/>
            <person name="Sanchez-Amat A."/>
        </authorList>
    </citation>
    <scope>NUCLEOTIDE SEQUENCE [LARGE SCALE GENOMIC DNA]</scope>
    <source>
        <strain evidence="6">ATCC 700492 / JCM 21426 / NBRC 103028 / MMB-1</strain>
    </source>
</reference>
<dbReference type="OrthoDB" id="9802066at2"/>
<gene>
    <name evidence="5" type="ordered locus">Marme_3638</name>
</gene>
<dbReference type="HOGENOM" id="CLU_670498_0_0_6"/>
<dbReference type="PANTHER" id="PTHR44591">
    <property type="entry name" value="STRESS RESPONSE REGULATOR PROTEIN 1"/>
    <property type="match status" value="1"/>
</dbReference>
<dbReference type="InterPro" id="IPR050595">
    <property type="entry name" value="Bact_response_regulator"/>
</dbReference>
<dbReference type="PROSITE" id="PS50110">
    <property type="entry name" value="RESPONSE_REGULATORY"/>
    <property type="match status" value="1"/>
</dbReference>
<dbReference type="KEGG" id="mme:Marme_3638"/>
<dbReference type="InterPro" id="IPR011006">
    <property type="entry name" value="CheY-like_superfamily"/>
</dbReference>
<name>F2JV92_MARM1</name>
<evidence type="ECO:0000256" key="3">
    <source>
        <dbReference type="SAM" id="MobiDB-lite"/>
    </source>
</evidence>
<dbReference type="CDD" id="cd17569">
    <property type="entry name" value="REC_HupR-like"/>
    <property type="match status" value="1"/>
</dbReference>
<dbReference type="SUPFAM" id="SSF55785">
    <property type="entry name" value="PYP-like sensor domain (PAS domain)"/>
    <property type="match status" value="1"/>
</dbReference>
<dbReference type="InterPro" id="IPR035965">
    <property type="entry name" value="PAS-like_dom_sf"/>
</dbReference>
<dbReference type="SUPFAM" id="SSF52172">
    <property type="entry name" value="CheY-like"/>
    <property type="match status" value="1"/>
</dbReference>
<dbReference type="InterPro" id="IPR001789">
    <property type="entry name" value="Sig_transdc_resp-reg_receiver"/>
</dbReference>
<dbReference type="InterPro" id="IPR000014">
    <property type="entry name" value="PAS"/>
</dbReference>
<evidence type="ECO:0000259" key="4">
    <source>
        <dbReference type="PROSITE" id="PS50110"/>
    </source>
</evidence>
<feature type="modified residue" description="4-aspartylphosphate" evidence="2">
    <location>
        <position position="52"/>
    </location>
</feature>
<proteinExistence type="predicted"/>
<keyword evidence="6" id="KW-1185">Reference proteome</keyword>
<dbReference type="STRING" id="717774.Marme_3638"/>
<organism evidence="5 6">
    <name type="scientific">Marinomonas mediterranea (strain ATCC 700492 / JCM 21426 / NBRC 103028 / MMB-1)</name>
    <dbReference type="NCBI Taxonomy" id="717774"/>
    <lineage>
        <taxon>Bacteria</taxon>
        <taxon>Pseudomonadati</taxon>
        <taxon>Pseudomonadota</taxon>
        <taxon>Gammaproteobacteria</taxon>
        <taxon>Oceanospirillales</taxon>
        <taxon>Oceanospirillaceae</taxon>
        <taxon>Marinomonas</taxon>
    </lineage>
</organism>
<dbReference type="Gene3D" id="3.40.50.2300">
    <property type="match status" value="1"/>
</dbReference>
<dbReference type="Pfam" id="PF13426">
    <property type="entry name" value="PAS_9"/>
    <property type="match status" value="2"/>
</dbReference>
<evidence type="ECO:0000256" key="2">
    <source>
        <dbReference type="PROSITE-ProRule" id="PRU00169"/>
    </source>
</evidence>
<dbReference type="AlphaFoldDB" id="F2JV92"/>
<dbReference type="Pfam" id="PF00072">
    <property type="entry name" value="Response_reg"/>
    <property type="match status" value="1"/>
</dbReference>